<reference evidence="3" key="1">
    <citation type="journal article" date="2016" name="Proc. Natl. Acad. Sci. U.S.A.">
        <title>Chromosome-level assembly of Arabidopsis thaliana Ler reveals the extent of translocation and inversion polymorphisms.</title>
        <authorList>
            <person name="Zapata L."/>
            <person name="Ding J."/>
            <person name="Willing E.M."/>
            <person name="Hartwig B."/>
            <person name="Bezdan D."/>
            <person name="Jiao W.B."/>
            <person name="Patel V."/>
            <person name="Velikkakam James G."/>
            <person name="Koornneef M."/>
            <person name="Ossowski S."/>
            <person name="Schneeberger K."/>
        </authorList>
    </citation>
    <scope>NUCLEOTIDE SEQUENCE [LARGE SCALE GENOMIC DNA]</scope>
    <source>
        <strain evidence="3">cv. Landsberg erecta</strain>
    </source>
</reference>
<proteinExistence type="predicted"/>
<feature type="region of interest" description="Disordered" evidence="1">
    <location>
        <begin position="139"/>
        <end position="168"/>
    </location>
</feature>
<name>A0A178V556_ARATH</name>
<sequence>MSGEDATNTSIAKTLKTMQQTMVDMAQKFSNVEKTVETLQTTQVSLSQNVSTIQSRVRSLNVENPRVRRTIFGSPNSLPRNATCDQTTPDGTNAENQPEDGERHSEDDNQFRDQHEQENFDQLETMKEVSRELKEIRSKFPKLQARSRISIGLSRRLGEHRSSREFRV</sequence>
<dbReference type="EMBL" id="LUHQ01000004">
    <property type="protein sequence ID" value="OAP00986.1"/>
    <property type="molecule type" value="Genomic_DNA"/>
</dbReference>
<dbReference type="Proteomes" id="UP000078284">
    <property type="component" value="Chromosome 4"/>
</dbReference>
<feature type="compositionally biased region" description="Low complexity" evidence="1">
    <location>
        <begin position="146"/>
        <end position="155"/>
    </location>
</feature>
<accession>A0A178V556</accession>
<feature type="compositionally biased region" description="Basic and acidic residues" evidence="1">
    <location>
        <begin position="156"/>
        <end position="168"/>
    </location>
</feature>
<dbReference type="AlphaFoldDB" id="A0A178V556"/>
<evidence type="ECO:0000313" key="3">
    <source>
        <dbReference type="Proteomes" id="UP000078284"/>
    </source>
</evidence>
<feature type="compositionally biased region" description="Basic and acidic residues" evidence="1">
    <location>
        <begin position="100"/>
        <end position="127"/>
    </location>
</feature>
<comment type="caution">
    <text evidence="2">The sequence shown here is derived from an EMBL/GenBank/DDBJ whole genome shotgun (WGS) entry which is preliminary data.</text>
</comment>
<gene>
    <name evidence="2" type="ordered locus">AXX17_At4g07550</name>
</gene>
<organism evidence="2 3">
    <name type="scientific">Arabidopsis thaliana</name>
    <name type="common">Mouse-ear cress</name>
    <dbReference type="NCBI Taxonomy" id="3702"/>
    <lineage>
        <taxon>Eukaryota</taxon>
        <taxon>Viridiplantae</taxon>
        <taxon>Streptophyta</taxon>
        <taxon>Embryophyta</taxon>
        <taxon>Tracheophyta</taxon>
        <taxon>Spermatophyta</taxon>
        <taxon>Magnoliopsida</taxon>
        <taxon>eudicotyledons</taxon>
        <taxon>Gunneridae</taxon>
        <taxon>Pentapetalae</taxon>
        <taxon>rosids</taxon>
        <taxon>malvids</taxon>
        <taxon>Brassicales</taxon>
        <taxon>Brassicaceae</taxon>
        <taxon>Camelineae</taxon>
        <taxon>Arabidopsis</taxon>
    </lineage>
</organism>
<feature type="region of interest" description="Disordered" evidence="1">
    <location>
        <begin position="68"/>
        <end position="127"/>
    </location>
</feature>
<feature type="compositionally biased region" description="Polar residues" evidence="1">
    <location>
        <begin position="73"/>
        <end position="96"/>
    </location>
</feature>
<evidence type="ECO:0000256" key="1">
    <source>
        <dbReference type="SAM" id="MobiDB-lite"/>
    </source>
</evidence>
<protein>
    <submittedName>
        <fullName evidence="2">Uncharacterized protein</fullName>
    </submittedName>
</protein>
<evidence type="ECO:0000313" key="2">
    <source>
        <dbReference type="EMBL" id="OAP00986.1"/>
    </source>
</evidence>